<gene>
    <name evidence="7" type="ORF">ITX44_02845</name>
</gene>
<proteinExistence type="inferred from homology"/>
<dbReference type="SUPFAM" id="SSF48179">
    <property type="entry name" value="6-phosphogluconate dehydrogenase C-terminal domain-like"/>
    <property type="match status" value="1"/>
</dbReference>
<comment type="similarity">
    <text evidence="1 4">Belongs to the ketopantoate reductase family.</text>
</comment>
<dbReference type="InterPro" id="IPR013752">
    <property type="entry name" value="KPA_reductase"/>
</dbReference>
<dbReference type="Pfam" id="PF08546">
    <property type="entry name" value="ApbA_C"/>
    <property type="match status" value="1"/>
</dbReference>
<protein>
    <recommendedName>
        <fullName evidence="4">2-dehydropantoate 2-reductase</fullName>
        <ecNumber evidence="4">1.1.1.169</ecNumber>
    </recommendedName>
    <alternativeName>
        <fullName evidence="4">Ketopantoate reductase</fullName>
    </alternativeName>
</protein>
<evidence type="ECO:0000256" key="4">
    <source>
        <dbReference type="RuleBase" id="RU362068"/>
    </source>
</evidence>
<dbReference type="InterPro" id="IPR013332">
    <property type="entry name" value="KPR_N"/>
</dbReference>
<dbReference type="InterPro" id="IPR008927">
    <property type="entry name" value="6-PGluconate_DH-like_C_sf"/>
</dbReference>
<keyword evidence="3 4" id="KW-0560">Oxidoreductase</keyword>
<keyword evidence="2 4" id="KW-0521">NADP</keyword>
<comment type="function">
    <text evidence="4">Catalyzes the NADPH-dependent reduction of ketopantoate into pantoic acid.</text>
</comment>
<accession>A0ABS2TJF9</accession>
<dbReference type="NCBIfam" id="TIGR00745">
    <property type="entry name" value="apbA_panE"/>
    <property type="match status" value="1"/>
</dbReference>
<dbReference type="Gene3D" id="3.40.50.720">
    <property type="entry name" value="NAD(P)-binding Rossmann-like Domain"/>
    <property type="match status" value="1"/>
</dbReference>
<dbReference type="RefSeq" id="WP_205355322.1">
    <property type="nucleotide sequence ID" value="NZ_JADKYB010000001.1"/>
</dbReference>
<keyword evidence="8" id="KW-1185">Reference proteome</keyword>
<dbReference type="GO" id="GO:0008677">
    <property type="term" value="F:2-dehydropantoate 2-reductase activity"/>
    <property type="evidence" value="ECO:0007669"/>
    <property type="project" value="UniProtKB-EC"/>
</dbReference>
<evidence type="ECO:0000313" key="7">
    <source>
        <dbReference type="EMBL" id="MBM9503484.1"/>
    </source>
</evidence>
<evidence type="ECO:0000256" key="3">
    <source>
        <dbReference type="ARBA" id="ARBA00023002"/>
    </source>
</evidence>
<dbReference type="Proteomes" id="UP000749040">
    <property type="component" value="Unassembled WGS sequence"/>
</dbReference>
<evidence type="ECO:0000313" key="8">
    <source>
        <dbReference type="Proteomes" id="UP000749040"/>
    </source>
</evidence>
<feature type="domain" description="Ketopantoate reductase N-terminal" evidence="5">
    <location>
        <begin position="4"/>
        <end position="149"/>
    </location>
</feature>
<dbReference type="InterPro" id="IPR036291">
    <property type="entry name" value="NAD(P)-bd_dom_sf"/>
</dbReference>
<comment type="caution">
    <text evidence="7">The sequence shown here is derived from an EMBL/GenBank/DDBJ whole genome shotgun (WGS) entry which is preliminary data.</text>
</comment>
<evidence type="ECO:0000259" key="6">
    <source>
        <dbReference type="Pfam" id="PF08546"/>
    </source>
</evidence>
<dbReference type="EC" id="1.1.1.169" evidence="4"/>
<comment type="pathway">
    <text evidence="4">Cofactor biosynthesis; (R)-pantothenate biosynthesis; (R)-pantoate from 3-methyl-2-oxobutanoate: step 2/2.</text>
</comment>
<evidence type="ECO:0000256" key="2">
    <source>
        <dbReference type="ARBA" id="ARBA00022857"/>
    </source>
</evidence>
<organism evidence="7 8">
    <name type="scientific">Actinacidiphila acididurans</name>
    <dbReference type="NCBI Taxonomy" id="2784346"/>
    <lineage>
        <taxon>Bacteria</taxon>
        <taxon>Bacillati</taxon>
        <taxon>Actinomycetota</taxon>
        <taxon>Actinomycetes</taxon>
        <taxon>Kitasatosporales</taxon>
        <taxon>Streptomycetaceae</taxon>
        <taxon>Actinacidiphila</taxon>
    </lineage>
</organism>
<sequence length="315" mass="32371">MERILVVGAGATGGYFGARLAQAGRDVTFLVRPPRAELLREQGLRLTGPAEDEVLHPRVVTAGELAEPYDIVLISVKADALSAAADDMAPAVGPQTLVVPFLNGMAHLDLLGERFGPAVLGGVVRVVTQLGADGAIVQLAPGADMVIGERGGGRSERVDAAGRVLKADGYDFTVSDDVVGAMWQKWVFIATAMAVTYLAGGTVGEAAAVVGGPEAATAILTEAASVARAAGHPVPGGVFAATDAVMTRPGSPFAPSMYRDLTAGRPAEVEHVLGDLVARAHDLSVPVPRLELAAVRGRVHNNRIAIAAAQDRTAS</sequence>
<dbReference type="EMBL" id="JADKYB010000001">
    <property type="protein sequence ID" value="MBM9503484.1"/>
    <property type="molecule type" value="Genomic_DNA"/>
</dbReference>
<dbReference type="InterPro" id="IPR051402">
    <property type="entry name" value="KPR-Related"/>
</dbReference>
<dbReference type="PANTHER" id="PTHR21708:SF26">
    <property type="entry name" value="2-DEHYDROPANTOATE 2-REDUCTASE"/>
    <property type="match status" value="1"/>
</dbReference>
<dbReference type="InterPro" id="IPR003710">
    <property type="entry name" value="ApbA"/>
</dbReference>
<keyword evidence="4" id="KW-0566">Pantothenate biosynthesis</keyword>
<dbReference type="Gene3D" id="1.10.1040.10">
    <property type="entry name" value="N-(1-d-carboxylethyl)-l-norvaline Dehydrogenase, domain 2"/>
    <property type="match status" value="1"/>
</dbReference>
<dbReference type="Pfam" id="PF02558">
    <property type="entry name" value="ApbA"/>
    <property type="match status" value="1"/>
</dbReference>
<comment type="catalytic activity">
    <reaction evidence="4">
        <text>(R)-pantoate + NADP(+) = 2-dehydropantoate + NADPH + H(+)</text>
        <dbReference type="Rhea" id="RHEA:16233"/>
        <dbReference type="ChEBI" id="CHEBI:11561"/>
        <dbReference type="ChEBI" id="CHEBI:15378"/>
        <dbReference type="ChEBI" id="CHEBI:15980"/>
        <dbReference type="ChEBI" id="CHEBI:57783"/>
        <dbReference type="ChEBI" id="CHEBI:58349"/>
        <dbReference type="EC" id="1.1.1.169"/>
    </reaction>
</comment>
<name>A0ABS2TJF9_9ACTN</name>
<evidence type="ECO:0000259" key="5">
    <source>
        <dbReference type="Pfam" id="PF02558"/>
    </source>
</evidence>
<dbReference type="SUPFAM" id="SSF51735">
    <property type="entry name" value="NAD(P)-binding Rossmann-fold domains"/>
    <property type="match status" value="1"/>
</dbReference>
<reference evidence="7 8" key="1">
    <citation type="submission" date="2021-01" db="EMBL/GenBank/DDBJ databases">
        <title>Streptomyces acididurans sp. nov., isolated from a peat swamp forest soil.</title>
        <authorList>
            <person name="Chantavorakit T."/>
            <person name="Duangmal K."/>
        </authorList>
    </citation>
    <scope>NUCLEOTIDE SEQUENCE [LARGE SCALE GENOMIC DNA]</scope>
    <source>
        <strain evidence="7 8">KK5PA1</strain>
    </source>
</reference>
<feature type="domain" description="Ketopantoate reductase C-terminal" evidence="6">
    <location>
        <begin position="178"/>
        <end position="292"/>
    </location>
</feature>
<dbReference type="PANTHER" id="PTHR21708">
    <property type="entry name" value="PROBABLE 2-DEHYDROPANTOATE 2-REDUCTASE"/>
    <property type="match status" value="1"/>
</dbReference>
<dbReference type="InterPro" id="IPR013328">
    <property type="entry name" value="6PGD_dom2"/>
</dbReference>
<evidence type="ECO:0000256" key="1">
    <source>
        <dbReference type="ARBA" id="ARBA00007870"/>
    </source>
</evidence>